<dbReference type="STRING" id="983644.G3JPM9"/>
<evidence type="ECO:0000256" key="7">
    <source>
        <dbReference type="PROSITE-ProRule" id="PRU00221"/>
    </source>
</evidence>
<dbReference type="SMART" id="SM00320">
    <property type="entry name" value="WD40"/>
    <property type="match status" value="4"/>
</dbReference>
<gene>
    <name evidence="9" type="ORF">CCM_07330</name>
</gene>
<keyword evidence="3" id="KW-0677">Repeat</keyword>
<dbReference type="GO" id="GO:0000387">
    <property type="term" value="P:spliceosomal snRNP assembly"/>
    <property type="evidence" value="ECO:0007669"/>
    <property type="project" value="TreeGrafter"/>
</dbReference>
<dbReference type="eggNOG" id="KOG0278">
    <property type="taxonomic scope" value="Eukaryota"/>
</dbReference>
<dbReference type="PROSITE" id="PS50294">
    <property type="entry name" value="WD_REPEATS_REGION"/>
    <property type="match status" value="1"/>
</dbReference>
<reference evidence="9 10" key="1">
    <citation type="journal article" date="2011" name="Genome Biol.">
        <title>Genome sequence of the insect pathogenic fungus Cordyceps militaris, a valued traditional Chinese medicine.</title>
        <authorList>
            <person name="Zheng P."/>
            <person name="Xia Y."/>
            <person name="Xiao G."/>
            <person name="Xiong C."/>
            <person name="Hu X."/>
            <person name="Zhang S."/>
            <person name="Zheng H."/>
            <person name="Huang Y."/>
            <person name="Zhou Y."/>
            <person name="Wang S."/>
            <person name="Zhao G.P."/>
            <person name="Liu X."/>
            <person name="St Leger R.J."/>
            <person name="Wang C."/>
        </authorList>
    </citation>
    <scope>NUCLEOTIDE SEQUENCE [LARGE SCALE GENOMIC DNA]</scope>
    <source>
        <strain evidence="9 10">CM01</strain>
    </source>
</reference>
<evidence type="ECO:0000256" key="3">
    <source>
        <dbReference type="ARBA" id="ARBA00022737"/>
    </source>
</evidence>
<keyword evidence="10" id="KW-1185">Reference proteome</keyword>
<dbReference type="OrthoDB" id="408728at2759"/>
<dbReference type="Gene3D" id="2.130.10.10">
    <property type="entry name" value="YVTN repeat-like/Quinoprotein amine dehydrogenase"/>
    <property type="match status" value="2"/>
</dbReference>
<evidence type="ECO:0000256" key="6">
    <source>
        <dbReference type="ARBA" id="ARBA00040390"/>
    </source>
</evidence>
<dbReference type="AlphaFoldDB" id="G3JPM9"/>
<dbReference type="RefSeq" id="XP_006672534.1">
    <property type="nucleotide sequence ID" value="XM_006672471.1"/>
</dbReference>
<dbReference type="PANTHER" id="PTHR19877:SF13">
    <property type="entry name" value="SERINE-THREONINE KINASE RECEPTOR-ASSOCIATED PROTEIN"/>
    <property type="match status" value="1"/>
</dbReference>
<comment type="similarity">
    <text evidence="5">Belongs to the WD repeat STRAP family.</text>
</comment>
<proteinExistence type="inferred from homology"/>
<dbReference type="InParanoid" id="G3JPM9"/>
<keyword evidence="2" id="KW-0507">mRNA processing</keyword>
<dbReference type="PROSITE" id="PS50082">
    <property type="entry name" value="WD_REPEATS_2"/>
    <property type="match status" value="2"/>
</dbReference>
<accession>G3JPM9</accession>
<dbReference type="EMBL" id="JH126404">
    <property type="protein sequence ID" value="EGX89078.1"/>
    <property type="molecule type" value="Genomic_DNA"/>
</dbReference>
<dbReference type="GO" id="GO:0032797">
    <property type="term" value="C:SMN complex"/>
    <property type="evidence" value="ECO:0007669"/>
    <property type="project" value="TreeGrafter"/>
</dbReference>
<evidence type="ECO:0000313" key="9">
    <source>
        <dbReference type="EMBL" id="EGX89078.1"/>
    </source>
</evidence>
<organism evidence="9 10">
    <name type="scientific">Cordyceps militaris (strain CM01)</name>
    <name type="common">Caterpillar fungus</name>
    <dbReference type="NCBI Taxonomy" id="983644"/>
    <lineage>
        <taxon>Eukaryota</taxon>
        <taxon>Fungi</taxon>
        <taxon>Dikarya</taxon>
        <taxon>Ascomycota</taxon>
        <taxon>Pezizomycotina</taxon>
        <taxon>Sordariomycetes</taxon>
        <taxon>Hypocreomycetidae</taxon>
        <taxon>Hypocreales</taxon>
        <taxon>Cordycipitaceae</taxon>
        <taxon>Cordyceps</taxon>
    </lineage>
</organism>
<evidence type="ECO:0000256" key="1">
    <source>
        <dbReference type="ARBA" id="ARBA00022574"/>
    </source>
</evidence>
<name>G3JPM9_CORMM</name>
<dbReference type="InterPro" id="IPR015943">
    <property type="entry name" value="WD40/YVTN_repeat-like_dom_sf"/>
</dbReference>
<dbReference type="HOGENOM" id="CLU_000288_57_6_1"/>
<dbReference type="PANTHER" id="PTHR19877">
    <property type="entry name" value="EUKARYOTIC TRANSLATION INITIATION FACTOR 3 SUBUNIT I"/>
    <property type="match status" value="1"/>
</dbReference>
<feature type="region of interest" description="Disordered" evidence="8">
    <location>
        <begin position="346"/>
        <end position="394"/>
    </location>
</feature>
<dbReference type="InterPro" id="IPR001680">
    <property type="entry name" value="WD40_rpt"/>
</dbReference>
<evidence type="ECO:0000256" key="5">
    <source>
        <dbReference type="ARBA" id="ARBA00038394"/>
    </source>
</evidence>
<evidence type="ECO:0000256" key="4">
    <source>
        <dbReference type="ARBA" id="ARBA00023187"/>
    </source>
</evidence>
<keyword evidence="4" id="KW-0508">mRNA splicing</keyword>
<feature type="compositionally biased region" description="Polar residues" evidence="8">
    <location>
        <begin position="384"/>
        <end position="394"/>
    </location>
</feature>
<evidence type="ECO:0000256" key="8">
    <source>
        <dbReference type="SAM" id="MobiDB-lite"/>
    </source>
</evidence>
<dbReference type="SUPFAM" id="SSF50978">
    <property type="entry name" value="WD40 repeat-like"/>
    <property type="match status" value="1"/>
</dbReference>
<feature type="repeat" description="WD" evidence="7">
    <location>
        <begin position="69"/>
        <end position="98"/>
    </location>
</feature>
<evidence type="ECO:0000256" key="2">
    <source>
        <dbReference type="ARBA" id="ARBA00022664"/>
    </source>
</evidence>
<keyword evidence="1 7" id="KW-0853">WD repeat</keyword>
<dbReference type="GeneID" id="18169341"/>
<evidence type="ECO:0000313" key="10">
    <source>
        <dbReference type="Proteomes" id="UP000001610"/>
    </source>
</evidence>
<dbReference type="GO" id="GO:0003723">
    <property type="term" value="F:RNA binding"/>
    <property type="evidence" value="ECO:0007669"/>
    <property type="project" value="TreeGrafter"/>
</dbReference>
<dbReference type="VEuPathDB" id="FungiDB:CCM_07330"/>
<dbReference type="Proteomes" id="UP000001610">
    <property type="component" value="Unassembled WGS sequence"/>
</dbReference>
<dbReference type="OMA" id="DGFYGLW"/>
<dbReference type="InterPro" id="IPR036322">
    <property type="entry name" value="WD40_repeat_dom_sf"/>
</dbReference>
<dbReference type="Pfam" id="PF00400">
    <property type="entry name" value="WD40"/>
    <property type="match status" value="3"/>
</dbReference>
<protein>
    <recommendedName>
        <fullName evidence="6">Serine-threonine kinase receptor-associated protein</fullName>
    </recommendedName>
</protein>
<sequence>MAIEASRQYVPLTCHGHSRPVPHIGFSNLEKEETYYLISACKGTRDASTDSGRWKPNASRWCDWGLARLSPDAANAATASADFTAKIWDTHTGEILYTLQHNHIVRAVAYPPDNSDLVATGGMEKKLRVFDLSELAASSPGSDVTIPASAGFEIGEGIHTDSIKFICWTQDPNIVITASGNTLRWLDLPSRACIHQKVLDGEIKSCEMVSLCPSVTSPTDIGGGKPVLAVAAGKTAYFWGEERAMTELKRITLQNTIASVALDLKGRKLVVGEEPGTWAKVIRYDDEVEIDTHKGHHGPIWSVAFAPDGKLYATGSEDGTIKMWKNCDGFYGLWRGVGVEHGCSRGRNYTPRSSPESDVSFIIPDDTPDSSLATSKSDECHSPMSEQSTSSSLC</sequence>
<dbReference type="KEGG" id="cmt:CCM_07330"/>
<feature type="repeat" description="WD" evidence="7">
    <location>
        <begin position="293"/>
        <end position="325"/>
    </location>
</feature>